<accession>A0A443RJE4</accession>
<sequence length="258" mass="29823">MKRRLFVMRHAERMDVTFGNWISNCFDENCEYRRYDLNQPASIPVREHPQTYFKDSPLTTMGLYQSTLIGESMRNSNVTFKHVYCSPAIRCIQTCANVLKALGLSDLPINIEYGLFEWMGWYHDMRPQWMSLEQLRSNGFNVNLDYKPVIAKGELEIRLAETIAGYYERSFFVASSILSETDGDVLFVAHAASLDVCTRKLVGKGPRHEQEFIRLIPKISYCAVIVAEESDDSWILAEPPMCSLTQSTNLRYDWKFLV</sequence>
<dbReference type="Pfam" id="PF00300">
    <property type="entry name" value="His_Phos_1"/>
    <property type="match status" value="1"/>
</dbReference>
<dbReference type="EMBL" id="NCKU01000472">
    <property type="protein sequence ID" value="RWS15401.1"/>
    <property type="molecule type" value="Genomic_DNA"/>
</dbReference>
<evidence type="ECO:0000313" key="1">
    <source>
        <dbReference type="EMBL" id="RWS15401.1"/>
    </source>
</evidence>
<evidence type="ECO:0000313" key="2">
    <source>
        <dbReference type="Proteomes" id="UP000285301"/>
    </source>
</evidence>
<protein>
    <submittedName>
        <fullName evidence="1">Protein UBASH3A-like protein</fullName>
    </submittedName>
</protein>
<gene>
    <name evidence="1" type="ORF">B4U79_13662</name>
</gene>
<organism evidence="1 2">
    <name type="scientific">Dinothrombium tinctorium</name>
    <dbReference type="NCBI Taxonomy" id="1965070"/>
    <lineage>
        <taxon>Eukaryota</taxon>
        <taxon>Metazoa</taxon>
        <taxon>Ecdysozoa</taxon>
        <taxon>Arthropoda</taxon>
        <taxon>Chelicerata</taxon>
        <taxon>Arachnida</taxon>
        <taxon>Acari</taxon>
        <taxon>Acariformes</taxon>
        <taxon>Trombidiformes</taxon>
        <taxon>Prostigmata</taxon>
        <taxon>Anystina</taxon>
        <taxon>Parasitengona</taxon>
        <taxon>Trombidioidea</taxon>
        <taxon>Trombidiidae</taxon>
        <taxon>Dinothrombium</taxon>
    </lineage>
</organism>
<dbReference type="InterPro" id="IPR013078">
    <property type="entry name" value="His_Pase_superF_clade-1"/>
</dbReference>
<dbReference type="GO" id="GO:0016791">
    <property type="term" value="F:phosphatase activity"/>
    <property type="evidence" value="ECO:0007669"/>
    <property type="project" value="UniProtKB-ARBA"/>
</dbReference>
<reference evidence="1 2" key="1">
    <citation type="journal article" date="2018" name="Gigascience">
        <title>Genomes of trombidid mites reveal novel predicted allergens and laterally-transferred genes associated with secondary metabolism.</title>
        <authorList>
            <person name="Dong X."/>
            <person name="Chaisiri K."/>
            <person name="Xia D."/>
            <person name="Armstrong S.D."/>
            <person name="Fang Y."/>
            <person name="Donnelly M.J."/>
            <person name="Kadowaki T."/>
            <person name="McGarry J.W."/>
            <person name="Darby A.C."/>
            <person name="Makepeace B.L."/>
        </authorList>
    </citation>
    <scope>NUCLEOTIDE SEQUENCE [LARGE SCALE GENOMIC DNA]</scope>
    <source>
        <strain evidence="1">UoL-WK</strain>
    </source>
</reference>
<dbReference type="CDD" id="cd07067">
    <property type="entry name" value="HP_PGM_like"/>
    <property type="match status" value="1"/>
</dbReference>
<dbReference type="Gene3D" id="3.40.50.1240">
    <property type="entry name" value="Phosphoglycerate mutase-like"/>
    <property type="match status" value="1"/>
</dbReference>
<dbReference type="AlphaFoldDB" id="A0A443RJE4"/>
<proteinExistence type="predicted"/>
<dbReference type="Proteomes" id="UP000285301">
    <property type="component" value="Unassembled WGS sequence"/>
</dbReference>
<comment type="caution">
    <text evidence="1">The sequence shown here is derived from an EMBL/GenBank/DDBJ whole genome shotgun (WGS) entry which is preliminary data.</text>
</comment>
<dbReference type="STRING" id="1965070.A0A443RJE4"/>
<dbReference type="OrthoDB" id="414418at2759"/>
<name>A0A443RJE4_9ACAR</name>
<dbReference type="SUPFAM" id="SSF53254">
    <property type="entry name" value="Phosphoglycerate mutase-like"/>
    <property type="match status" value="1"/>
</dbReference>
<dbReference type="InterPro" id="IPR051710">
    <property type="entry name" value="Phosphatase_SH3-domain"/>
</dbReference>
<dbReference type="InterPro" id="IPR029033">
    <property type="entry name" value="His_PPase_superfam"/>
</dbReference>
<keyword evidence="2" id="KW-1185">Reference proteome</keyword>
<dbReference type="PANTHER" id="PTHR16469">
    <property type="entry name" value="UBIQUITIN-ASSOCIATED AND SH3 DOMAIN-CONTAINING BA-RELATED"/>
    <property type="match status" value="1"/>
</dbReference>
<dbReference type="PANTHER" id="PTHR16469:SF27">
    <property type="entry name" value="UBIQUITIN-ASSOCIATED AND SH3 DOMAIN-CONTAINING BA-RELATED"/>
    <property type="match status" value="1"/>
</dbReference>